<dbReference type="HOGENOM" id="CLU_068452_0_0_6"/>
<dbReference type="AlphaFoldDB" id="A0A0H2WS73"/>
<dbReference type="EMBL" id="DAASTS010000001">
    <property type="protein sequence ID" value="HAE6984766.1"/>
    <property type="molecule type" value="Genomic_DNA"/>
</dbReference>
<sequence length="372" mass="40506">MEIKKSILVRKNIRLSGIIIDMLILTILLISTFDAVSDSSPVKASAINIALQGTPNTDYELNGDLRSNGGIMPKTLYMVCSGGKFSASQADCVAGQWVDIEVVISADSHTFMNLTNMGNLSSSAFQEKRRARCTAKNSNTMDCIWESNFDINLFFSPSTNISSIERQSLTLHIEPTNNASPSLQQINISGDLIYQPSDYAVYNQGYTPDVLAYVNFYAKYNIVQSSFGTQTGPATGALPGRLNLNGNVATTVSLYPEQLDASFSKTEFSITSASKEFTGSGNNELLAEIYLNYVLQHCQPQTADSICGQILANANVSTSCGDHNITITTNMCNTGNDQCDSDETWKIAEIFGTWGRVNVDTICAITILLPYE</sequence>
<dbReference type="Proteomes" id="UP000008185">
    <property type="component" value="Chromosome"/>
</dbReference>
<name>A0A0H2WS73_SALPA</name>
<feature type="transmembrane region" description="Helical" evidence="1">
    <location>
        <begin position="12"/>
        <end position="33"/>
    </location>
</feature>
<accession>A0A0H2WS73</accession>
<evidence type="ECO:0000313" key="4">
    <source>
        <dbReference type="Proteomes" id="UP000008185"/>
    </source>
</evidence>
<evidence type="ECO:0000313" key="3">
    <source>
        <dbReference type="EMBL" id="HAE6984766.1"/>
    </source>
</evidence>
<proteinExistence type="predicted"/>
<gene>
    <name evidence="2" type="ordered locus">SPA2818</name>
    <name evidence="3" type="ORF">GNB70_000321</name>
</gene>
<reference evidence="3" key="2">
    <citation type="journal article" date="2018" name="Genome Biol.">
        <title>SKESA: strategic k-mer extension for scrupulous assemblies.</title>
        <authorList>
            <person name="Souvorov A."/>
            <person name="Agarwala R."/>
            <person name="Lipman D.J."/>
        </authorList>
    </citation>
    <scope>NUCLEOTIDE SEQUENCE</scope>
    <source>
        <strain evidence="3">ATCC 9150</strain>
    </source>
</reference>
<reference evidence="2 4" key="1">
    <citation type="journal article" date="2004" name="Nat. Genet.">
        <title>Comparison of genome degradation in Paratyphi A and Typhi, human-restricted serovars of Salmonella enterica that cause typhoid.</title>
        <authorList>
            <person name="McClelland M."/>
            <person name="Sanderson K.E."/>
            <person name="Clifton S.W."/>
            <person name="Latreille P."/>
            <person name="Porwollik S."/>
            <person name="Sabo A."/>
            <person name="Meyer R."/>
            <person name="Bieri T."/>
            <person name="Ozersky P."/>
            <person name="McLellan M."/>
            <person name="Harkins C.R."/>
            <person name="Wang C."/>
            <person name="Nguyen C."/>
            <person name="Berghoff A."/>
            <person name="Elliott G."/>
            <person name="Kohlberg S."/>
            <person name="Strong C."/>
            <person name="Du F."/>
            <person name="Carter J."/>
            <person name="Kremizki C."/>
            <person name="Layman D."/>
            <person name="Leonard S."/>
            <person name="Sun H."/>
            <person name="Fulton L."/>
            <person name="Nash W."/>
            <person name="Miner T."/>
            <person name="Minx P."/>
            <person name="Delehaunty K."/>
            <person name="Fronick C."/>
            <person name="Magrini V."/>
            <person name="Nhan M."/>
            <person name="Warren W."/>
            <person name="Florea L."/>
            <person name="Spieth J."/>
            <person name="Wilson R.K."/>
        </authorList>
    </citation>
    <scope>NUCLEOTIDE SEQUENCE [LARGE SCALE GENOMIC DNA]</scope>
    <source>
        <strain evidence="2">ATCC 9150</strain>
        <strain evidence="4">ATCC 9150 / SARB42</strain>
    </source>
</reference>
<keyword evidence="1" id="KW-0472">Membrane</keyword>
<dbReference type="EMBL" id="CP000026">
    <property type="protein sequence ID" value="AAV78668.1"/>
    <property type="molecule type" value="Genomic_DNA"/>
</dbReference>
<protein>
    <submittedName>
        <fullName evidence="2">Possible secreted protein</fullName>
    </submittedName>
</protein>
<dbReference type="KEGG" id="spt:SPA2818"/>
<evidence type="ECO:0000256" key="1">
    <source>
        <dbReference type="SAM" id="Phobius"/>
    </source>
</evidence>
<keyword evidence="1" id="KW-0812">Transmembrane</keyword>
<dbReference type="RefSeq" id="WP_000403445.1">
    <property type="nucleotide sequence ID" value="NC_006511.1"/>
</dbReference>
<reference evidence="3" key="3">
    <citation type="submission" date="2018-07" db="EMBL/GenBank/DDBJ databases">
        <authorList>
            <consortium name="NCBI Pathogen Detection Project"/>
        </authorList>
    </citation>
    <scope>NUCLEOTIDE SEQUENCE</scope>
    <source>
        <strain evidence="3">ATCC 9150</strain>
    </source>
</reference>
<organism evidence="2 4">
    <name type="scientific">Salmonella paratyphi A (strain ATCC 9150 / SARB42)</name>
    <dbReference type="NCBI Taxonomy" id="295319"/>
    <lineage>
        <taxon>Bacteria</taxon>
        <taxon>Pseudomonadati</taxon>
        <taxon>Pseudomonadota</taxon>
        <taxon>Gammaproteobacteria</taxon>
        <taxon>Enterobacterales</taxon>
        <taxon>Enterobacteriaceae</taxon>
        <taxon>Salmonella</taxon>
    </lineage>
</organism>
<evidence type="ECO:0000313" key="2">
    <source>
        <dbReference type="EMBL" id="AAV78668.1"/>
    </source>
</evidence>
<keyword evidence="1" id="KW-1133">Transmembrane helix</keyword>